<dbReference type="Proteomes" id="UP000826212">
    <property type="component" value="Chromosome"/>
</dbReference>
<gene>
    <name evidence="1" type="ORF">K4L44_02205</name>
</gene>
<proteinExistence type="predicted"/>
<organism evidence="1 2">
    <name type="scientific">Halosquirtibacter laminarini</name>
    <dbReference type="NCBI Taxonomy" id="3374600"/>
    <lineage>
        <taxon>Bacteria</taxon>
        <taxon>Pseudomonadati</taxon>
        <taxon>Bacteroidota</taxon>
        <taxon>Bacteroidia</taxon>
        <taxon>Marinilabiliales</taxon>
        <taxon>Prolixibacteraceae</taxon>
        <taxon>Halosquirtibacter</taxon>
    </lineage>
</organism>
<evidence type="ECO:0000313" key="1">
    <source>
        <dbReference type="EMBL" id="QZE14694.1"/>
    </source>
</evidence>
<evidence type="ECO:0000313" key="2">
    <source>
        <dbReference type="Proteomes" id="UP000826212"/>
    </source>
</evidence>
<protein>
    <submittedName>
        <fullName evidence="1">GLPGLI family protein</fullName>
    </submittedName>
</protein>
<dbReference type="EMBL" id="CP081303">
    <property type="protein sequence ID" value="QZE14694.1"/>
    <property type="molecule type" value="Genomic_DNA"/>
</dbReference>
<reference evidence="1" key="1">
    <citation type="submission" date="2021-08" db="EMBL/GenBank/DDBJ databases">
        <title>Novel anaerobic bacterium isolated from sea squirt in East Sea, Republic of Korea.</title>
        <authorList>
            <person name="Nguyen T.H."/>
            <person name="Li Z."/>
            <person name="Lee Y.-J."/>
            <person name="Ko J."/>
            <person name="Kim S.-G."/>
        </authorList>
    </citation>
    <scope>NUCLEOTIDE SEQUENCE</scope>
    <source>
        <strain evidence="1">KCTC 25031</strain>
    </source>
</reference>
<keyword evidence="2" id="KW-1185">Reference proteome</keyword>
<sequence length="270" mass="31234">MMKKILVIFFVLSLNSVYGKKLDEEVLNCLYELDFTKDTLTMKMSNDLLVLQVGSKMSKCYSFYSNQVDSIFALPDGNKVAQSMFSQSLKSNSAFPQKRMKTYVYKDYPKGKMTVTDGLMMQDYIYEDELNAQEWQMTDSTKTVLNYTCQLAKCTFRGREWMAWFTPEVPISDGPWKFCGLPGLITEVYDSGNQYHFTLKGIKKGNNPIIMRKSEVGNHKFIKTKRLKFLKAKKEYLRDISGSIEMQTGIDLGAGEVQKVMRYDIIERDY</sequence>
<accession>A0AC61NR53</accession>
<name>A0AC61NR53_9BACT</name>